<dbReference type="AlphaFoldDB" id="A0A420WKQ8"/>
<dbReference type="Pfam" id="PF00300">
    <property type="entry name" value="His_Phos_1"/>
    <property type="match status" value="1"/>
</dbReference>
<dbReference type="Proteomes" id="UP000282211">
    <property type="component" value="Unassembled WGS sequence"/>
</dbReference>
<accession>A0A420WKQ8</accession>
<dbReference type="EMBL" id="RBII01000001">
    <property type="protein sequence ID" value="RKQ71506.1"/>
    <property type="molecule type" value="Genomic_DNA"/>
</dbReference>
<dbReference type="SUPFAM" id="SSF53254">
    <property type="entry name" value="Phosphoglycerate mutase-like"/>
    <property type="match status" value="1"/>
</dbReference>
<protein>
    <submittedName>
        <fullName evidence="1">Phosphohistidine phosphatase</fullName>
    </submittedName>
</protein>
<dbReference type="PANTHER" id="PTHR47623:SF1">
    <property type="entry name" value="OS09G0287300 PROTEIN"/>
    <property type="match status" value="1"/>
</dbReference>
<proteinExistence type="predicted"/>
<reference evidence="1 2" key="1">
    <citation type="submission" date="2018-10" db="EMBL/GenBank/DDBJ databases">
        <title>Genomic Encyclopedia of Type Strains, Phase IV (KMG-IV): sequencing the most valuable type-strain genomes for metagenomic binning, comparative biology and taxonomic classification.</title>
        <authorList>
            <person name="Goeker M."/>
        </authorList>
    </citation>
    <scope>NUCLEOTIDE SEQUENCE [LARGE SCALE GENOMIC DNA]</scope>
    <source>
        <strain evidence="1 2">DSM 22008</strain>
    </source>
</reference>
<dbReference type="Gene3D" id="3.40.50.1240">
    <property type="entry name" value="Phosphoglycerate mutase-like"/>
    <property type="match status" value="1"/>
</dbReference>
<name>A0A420WKQ8_9PROT</name>
<dbReference type="SMART" id="SM00855">
    <property type="entry name" value="PGAM"/>
    <property type="match status" value="1"/>
</dbReference>
<dbReference type="InParanoid" id="A0A420WKQ8"/>
<evidence type="ECO:0000313" key="2">
    <source>
        <dbReference type="Proteomes" id="UP000282211"/>
    </source>
</evidence>
<dbReference type="CDD" id="cd07067">
    <property type="entry name" value="HP_PGM_like"/>
    <property type="match status" value="1"/>
</dbReference>
<dbReference type="PANTHER" id="PTHR47623">
    <property type="entry name" value="OS09G0287300 PROTEIN"/>
    <property type="match status" value="1"/>
</dbReference>
<organism evidence="1 2">
    <name type="scientific">Litorimonas taeanensis</name>
    <dbReference type="NCBI Taxonomy" id="568099"/>
    <lineage>
        <taxon>Bacteria</taxon>
        <taxon>Pseudomonadati</taxon>
        <taxon>Pseudomonadota</taxon>
        <taxon>Alphaproteobacteria</taxon>
        <taxon>Maricaulales</taxon>
        <taxon>Robiginitomaculaceae</taxon>
    </lineage>
</organism>
<comment type="caution">
    <text evidence="1">The sequence shown here is derived from an EMBL/GenBank/DDBJ whole genome shotgun (WGS) entry which is preliminary data.</text>
</comment>
<sequence length="167" mass="18812">MTSRPIYLCLMRHAKSSWSDASLTDHQRPLNDRGRAAAELIGGVLSVRGYAPDVIWCSDAKRTRETAMKLIRVIPGAQQVLYNPLFYHASPQDVFSVCDGLPAPTQNLMLLGHNPGWGELFTHFSEYDHDFPTAACAVFEAKALPVTNWFRPHHWKFVDLLLPRPLA</sequence>
<dbReference type="InterPro" id="IPR029033">
    <property type="entry name" value="His_PPase_superfam"/>
</dbReference>
<evidence type="ECO:0000313" key="1">
    <source>
        <dbReference type="EMBL" id="RKQ71506.1"/>
    </source>
</evidence>
<dbReference type="InterPro" id="IPR013078">
    <property type="entry name" value="His_Pase_superF_clade-1"/>
</dbReference>
<keyword evidence="2" id="KW-1185">Reference proteome</keyword>
<dbReference type="OrthoDB" id="9810154at2"/>
<dbReference type="RefSeq" id="WP_121099276.1">
    <property type="nucleotide sequence ID" value="NZ_RBII01000001.1"/>
</dbReference>
<gene>
    <name evidence="1" type="ORF">DES40_0829</name>
</gene>